<dbReference type="PROSITE" id="PS51318">
    <property type="entry name" value="TAT"/>
    <property type="match status" value="1"/>
</dbReference>
<evidence type="ECO:0000256" key="1">
    <source>
        <dbReference type="ARBA" id="ARBA00001974"/>
    </source>
</evidence>
<accession>A0ABV9XNA3</accession>
<dbReference type="InterPro" id="IPR006094">
    <property type="entry name" value="Oxid_FAD_bind_N"/>
</dbReference>
<dbReference type="EMBL" id="JBHSJD010000017">
    <property type="protein sequence ID" value="MFC5025012.1"/>
    <property type="molecule type" value="Genomic_DNA"/>
</dbReference>
<dbReference type="InterPro" id="IPR006311">
    <property type="entry name" value="TAT_signal"/>
</dbReference>
<protein>
    <submittedName>
        <fullName evidence="8">FAD-binding oxidoreductase</fullName>
    </submittedName>
</protein>
<keyword evidence="3" id="KW-0285">Flavoprotein</keyword>
<dbReference type="Proteomes" id="UP001595829">
    <property type="component" value="Unassembled WGS sequence"/>
</dbReference>
<dbReference type="PROSITE" id="PS51387">
    <property type="entry name" value="FAD_PCMH"/>
    <property type="match status" value="1"/>
</dbReference>
<evidence type="ECO:0000256" key="4">
    <source>
        <dbReference type="ARBA" id="ARBA00022827"/>
    </source>
</evidence>
<organism evidence="8 9">
    <name type="scientific">Streptomyces coeruleoprunus</name>
    <dbReference type="NCBI Taxonomy" id="285563"/>
    <lineage>
        <taxon>Bacteria</taxon>
        <taxon>Bacillati</taxon>
        <taxon>Actinomycetota</taxon>
        <taxon>Actinomycetes</taxon>
        <taxon>Kitasatosporales</taxon>
        <taxon>Streptomycetaceae</taxon>
        <taxon>Streptomyces</taxon>
    </lineage>
</organism>
<dbReference type="PANTHER" id="PTHR42973">
    <property type="entry name" value="BINDING OXIDOREDUCTASE, PUTATIVE (AFU_ORTHOLOGUE AFUA_1G17690)-RELATED"/>
    <property type="match status" value="1"/>
</dbReference>
<keyword evidence="9" id="KW-1185">Reference proteome</keyword>
<feature type="chain" id="PRO_5045456673" evidence="6">
    <location>
        <begin position="33"/>
        <end position="551"/>
    </location>
</feature>
<dbReference type="InterPro" id="IPR012951">
    <property type="entry name" value="BBE"/>
</dbReference>
<dbReference type="InterPro" id="IPR050416">
    <property type="entry name" value="FAD-linked_Oxidoreductase"/>
</dbReference>
<comment type="cofactor">
    <cofactor evidence="1">
        <name>FAD</name>
        <dbReference type="ChEBI" id="CHEBI:57692"/>
    </cofactor>
</comment>
<sequence>MNKLNRRRFLTVGSGVAVGTAAGLSTALPASAEVAEAAQAVGPSVTVTPSDPRYADLRSGMNQRWVATPEKIVLPRTTADVVSAVQSAVSAGKRITVSGGSHCFEDFVYNAETKVVLNMSLMNAVTFDQSRLAFCVQGGATLIDVYEALHGGWGVTLPGGICHSVGIGGHVLGGGFGMLSRQHGLIVDHLHAVEVVVVDANGMARAVVATRDPADPNHDLFWAHTGGGGGSFGVVTRFWFRTPGATGSDPTRLLPKAPSEIYISSIFWPWSKVTQDGFSRLVTYYGEWLERNNSPGTTGGSLFSWMLLNHRVAGNLGLIIQIDASLPGAADVLSDYLAGLNAAVGVPTTPVRRDGVVDSEYSTTRKLPWLRGTKYIGSVSPTQLDPTMRGIHKSSHLLRPTPQNHIDAMYKHLNSTDPVSPYAGIVYASAGGRISSVSSTATAVAQRAAIMKTNFESVWYEPGDDAVNVSWVRRAFADVYADTGGVPVPNTVTDGCYINYPDGDLGDPQYNASAVPWHDLYWKGNYARLQRVKRVWDPTNVFRHRQSVQLS</sequence>
<gene>
    <name evidence="8" type="ORF">ACFPM3_23075</name>
</gene>
<keyword evidence="4" id="KW-0274">FAD</keyword>
<dbReference type="Gene3D" id="3.30.465.10">
    <property type="match status" value="1"/>
</dbReference>
<dbReference type="Pfam" id="PF01565">
    <property type="entry name" value="FAD_binding_4"/>
    <property type="match status" value="1"/>
</dbReference>
<evidence type="ECO:0000256" key="2">
    <source>
        <dbReference type="ARBA" id="ARBA00005466"/>
    </source>
</evidence>
<evidence type="ECO:0000256" key="3">
    <source>
        <dbReference type="ARBA" id="ARBA00022630"/>
    </source>
</evidence>
<feature type="domain" description="FAD-binding PCMH-type" evidence="7">
    <location>
        <begin position="65"/>
        <end position="245"/>
    </location>
</feature>
<dbReference type="InterPro" id="IPR016166">
    <property type="entry name" value="FAD-bd_PCMH"/>
</dbReference>
<evidence type="ECO:0000256" key="5">
    <source>
        <dbReference type="ARBA" id="ARBA00023002"/>
    </source>
</evidence>
<dbReference type="InterPro" id="IPR036318">
    <property type="entry name" value="FAD-bd_PCMH-like_sf"/>
</dbReference>
<dbReference type="PANTHER" id="PTHR42973:SF39">
    <property type="entry name" value="FAD-BINDING PCMH-TYPE DOMAIN-CONTAINING PROTEIN"/>
    <property type="match status" value="1"/>
</dbReference>
<comment type="similarity">
    <text evidence="2">Belongs to the oxygen-dependent FAD-linked oxidoreductase family.</text>
</comment>
<dbReference type="InterPro" id="IPR016169">
    <property type="entry name" value="FAD-bd_PCMH_sub2"/>
</dbReference>
<evidence type="ECO:0000256" key="6">
    <source>
        <dbReference type="SAM" id="SignalP"/>
    </source>
</evidence>
<dbReference type="RefSeq" id="WP_345691033.1">
    <property type="nucleotide sequence ID" value="NZ_BAABIT010000001.1"/>
</dbReference>
<feature type="signal peptide" evidence="6">
    <location>
        <begin position="1"/>
        <end position="32"/>
    </location>
</feature>
<evidence type="ECO:0000313" key="9">
    <source>
        <dbReference type="Proteomes" id="UP001595829"/>
    </source>
</evidence>
<keyword evidence="6" id="KW-0732">Signal</keyword>
<evidence type="ECO:0000259" key="7">
    <source>
        <dbReference type="PROSITE" id="PS51387"/>
    </source>
</evidence>
<dbReference type="SUPFAM" id="SSF56176">
    <property type="entry name" value="FAD-binding/transporter-associated domain-like"/>
    <property type="match status" value="1"/>
</dbReference>
<dbReference type="Gene3D" id="3.40.462.20">
    <property type="match status" value="1"/>
</dbReference>
<name>A0ABV9XNA3_9ACTN</name>
<keyword evidence="5" id="KW-0560">Oxidoreductase</keyword>
<reference evidence="9" key="1">
    <citation type="journal article" date="2019" name="Int. J. Syst. Evol. Microbiol.">
        <title>The Global Catalogue of Microorganisms (GCM) 10K type strain sequencing project: providing services to taxonomists for standard genome sequencing and annotation.</title>
        <authorList>
            <consortium name="The Broad Institute Genomics Platform"/>
            <consortium name="The Broad Institute Genome Sequencing Center for Infectious Disease"/>
            <person name="Wu L."/>
            <person name="Ma J."/>
        </authorList>
    </citation>
    <scope>NUCLEOTIDE SEQUENCE [LARGE SCALE GENOMIC DNA]</scope>
    <source>
        <strain evidence="9">CGMCC 4.1648</strain>
    </source>
</reference>
<evidence type="ECO:0000313" key="8">
    <source>
        <dbReference type="EMBL" id="MFC5025012.1"/>
    </source>
</evidence>
<proteinExistence type="inferred from homology"/>
<dbReference type="Pfam" id="PF08031">
    <property type="entry name" value="BBE"/>
    <property type="match status" value="1"/>
</dbReference>
<comment type="caution">
    <text evidence="8">The sequence shown here is derived from an EMBL/GenBank/DDBJ whole genome shotgun (WGS) entry which is preliminary data.</text>
</comment>